<dbReference type="PROSITE" id="PS50294">
    <property type="entry name" value="WD_REPEATS_REGION"/>
    <property type="match status" value="4"/>
</dbReference>
<feature type="repeat" description="WD" evidence="6">
    <location>
        <begin position="163"/>
        <end position="205"/>
    </location>
</feature>
<proteinExistence type="predicted"/>
<dbReference type="OrthoDB" id="427795at2759"/>
<dbReference type="InterPro" id="IPR050459">
    <property type="entry name" value="WD_repeat_RBAP46/RBAP48/MSI1"/>
</dbReference>
<keyword evidence="9" id="KW-1185">Reference proteome</keyword>
<dbReference type="RefSeq" id="XP_024663730.1">
    <property type="nucleotide sequence ID" value="XM_024807962.1"/>
</dbReference>
<evidence type="ECO:0000313" key="8">
    <source>
        <dbReference type="EMBL" id="PRT53784.1"/>
    </source>
</evidence>
<feature type="domain" description="Histone-binding protein RBBP4-like N-terminal" evidence="7">
    <location>
        <begin position="21"/>
        <end position="85"/>
    </location>
</feature>
<comment type="subcellular location">
    <subcellularLocation>
        <location evidence="1">Nucleus</location>
    </subcellularLocation>
</comment>
<sequence>MVDTDASQLKEDQLNNKISNEEYKIWKKQSPFLYDLCLSKASEARSFTVQWYPDTPEYTKTVGPITTYSLLMATGVDREEPDGLIYRALVDIPNSNYSGGAKIENIVSPVQEIRHPGESNRARYAPKNPNIVASMSSLGSAYIFDMSKAPSTPTEQPAPTLTLDHHSKEGFGLSWSNIEENVLATGSQDGTVAIWDIAGGNNKPVHVFDDNAPADVNDVSFSYEHPYLLAAGSENRVLTIYDRRGTDFLRTKSSNARSGHSQGVNAVAFSPHHPTMVATGGADRNLMIWDIRNLQEPQAILQGHSQDIVCVKWSPHDKSVLASGGTDRRVKIWDISRLDSSADESEGAPELIFIHGGHSSRVSDIDWHPTMPWTIASVSEDNIIQVWKVAGAIVDGNSDDEEKENDDAEA</sequence>
<reference evidence="8 9" key="1">
    <citation type="submission" date="2017-04" db="EMBL/GenBank/DDBJ databases">
        <title>Genome sequencing of [Candida] sorbophila.</title>
        <authorList>
            <person name="Ahn J.O."/>
        </authorList>
    </citation>
    <scope>NUCLEOTIDE SEQUENCE [LARGE SCALE GENOMIC DNA]</scope>
    <source>
        <strain evidence="8 9">DS02</strain>
    </source>
</reference>
<keyword evidence="3" id="KW-0677">Repeat</keyword>
<keyword evidence="2 6" id="KW-0853">WD repeat</keyword>
<evidence type="ECO:0000256" key="5">
    <source>
        <dbReference type="ARBA" id="ARBA00023242"/>
    </source>
</evidence>
<protein>
    <submittedName>
        <fullName evidence="8">Histone acetyltransferase type B subunit 2</fullName>
    </submittedName>
</protein>
<dbReference type="PANTHER" id="PTHR22850">
    <property type="entry name" value="WD40 REPEAT FAMILY"/>
    <property type="match status" value="1"/>
</dbReference>
<evidence type="ECO:0000256" key="3">
    <source>
        <dbReference type="ARBA" id="ARBA00022737"/>
    </source>
</evidence>
<organism evidence="8 9">
    <name type="scientific">Wickerhamiella sorbophila</name>
    <dbReference type="NCBI Taxonomy" id="45607"/>
    <lineage>
        <taxon>Eukaryota</taxon>
        <taxon>Fungi</taxon>
        <taxon>Dikarya</taxon>
        <taxon>Ascomycota</taxon>
        <taxon>Saccharomycotina</taxon>
        <taxon>Dipodascomycetes</taxon>
        <taxon>Dipodascales</taxon>
        <taxon>Trichomonascaceae</taxon>
        <taxon>Wickerhamiella</taxon>
    </lineage>
</organism>
<dbReference type="InterPro" id="IPR020472">
    <property type="entry name" value="WD40_PAC1"/>
</dbReference>
<keyword evidence="8" id="KW-0808">Transferase</keyword>
<keyword evidence="4" id="KW-0156">Chromatin regulator</keyword>
<dbReference type="SUPFAM" id="SSF50978">
    <property type="entry name" value="WD40 repeat-like"/>
    <property type="match status" value="1"/>
</dbReference>
<evidence type="ECO:0000256" key="2">
    <source>
        <dbReference type="ARBA" id="ARBA00022574"/>
    </source>
</evidence>
<feature type="repeat" description="WD" evidence="6">
    <location>
        <begin position="355"/>
        <end position="389"/>
    </location>
</feature>
<dbReference type="InterPro" id="IPR001680">
    <property type="entry name" value="WD40_rpt"/>
</dbReference>
<dbReference type="Gene3D" id="2.130.10.10">
    <property type="entry name" value="YVTN repeat-like/Quinoprotein amine dehydrogenase"/>
    <property type="match status" value="1"/>
</dbReference>
<evidence type="ECO:0000256" key="1">
    <source>
        <dbReference type="ARBA" id="ARBA00004123"/>
    </source>
</evidence>
<dbReference type="EMBL" id="NDIQ01000001">
    <property type="protein sequence ID" value="PRT53784.1"/>
    <property type="molecule type" value="Genomic_DNA"/>
</dbReference>
<accession>A0A2T0FFN2</accession>
<evidence type="ECO:0000256" key="4">
    <source>
        <dbReference type="ARBA" id="ARBA00022853"/>
    </source>
</evidence>
<dbReference type="PRINTS" id="PR00320">
    <property type="entry name" value="GPROTEINBRPT"/>
</dbReference>
<dbReference type="InterPro" id="IPR036322">
    <property type="entry name" value="WD40_repeat_dom_sf"/>
</dbReference>
<dbReference type="PROSITE" id="PS50082">
    <property type="entry name" value="WD_REPEATS_2"/>
    <property type="match status" value="4"/>
</dbReference>
<dbReference type="Pfam" id="PF12265">
    <property type="entry name" value="CAF1C_H4-bd"/>
    <property type="match status" value="1"/>
</dbReference>
<comment type="caution">
    <text evidence="8">The sequence shown here is derived from an EMBL/GenBank/DDBJ whole genome shotgun (WGS) entry which is preliminary data.</text>
</comment>
<dbReference type="Proteomes" id="UP000238350">
    <property type="component" value="Unassembled WGS sequence"/>
</dbReference>
<dbReference type="InterPro" id="IPR022052">
    <property type="entry name" value="Histone-bd_RBBP4-like_N"/>
</dbReference>
<gene>
    <name evidence="8" type="ORF">B9G98_01404</name>
</gene>
<evidence type="ECO:0000259" key="7">
    <source>
        <dbReference type="Pfam" id="PF12265"/>
    </source>
</evidence>
<dbReference type="GO" id="GO:0016740">
    <property type="term" value="F:transferase activity"/>
    <property type="evidence" value="ECO:0007669"/>
    <property type="project" value="UniProtKB-KW"/>
</dbReference>
<dbReference type="GO" id="GO:0006325">
    <property type="term" value="P:chromatin organization"/>
    <property type="evidence" value="ECO:0007669"/>
    <property type="project" value="UniProtKB-KW"/>
</dbReference>
<dbReference type="InterPro" id="IPR015943">
    <property type="entry name" value="WD40/YVTN_repeat-like_dom_sf"/>
</dbReference>
<dbReference type="Pfam" id="PF00400">
    <property type="entry name" value="WD40"/>
    <property type="match status" value="5"/>
</dbReference>
<feature type="repeat" description="WD" evidence="6">
    <location>
        <begin position="257"/>
        <end position="299"/>
    </location>
</feature>
<dbReference type="AlphaFoldDB" id="A0A2T0FFN2"/>
<evidence type="ECO:0000313" key="9">
    <source>
        <dbReference type="Proteomes" id="UP000238350"/>
    </source>
</evidence>
<dbReference type="InterPro" id="IPR019775">
    <property type="entry name" value="WD40_repeat_CS"/>
</dbReference>
<feature type="repeat" description="WD" evidence="6">
    <location>
        <begin position="301"/>
        <end position="343"/>
    </location>
</feature>
<dbReference type="SMART" id="SM00320">
    <property type="entry name" value="WD40"/>
    <property type="match status" value="6"/>
</dbReference>
<dbReference type="STRING" id="45607.A0A2T0FFN2"/>
<dbReference type="GeneID" id="36515153"/>
<name>A0A2T0FFN2_9ASCO</name>
<evidence type="ECO:0000256" key="6">
    <source>
        <dbReference type="PROSITE-ProRule" id="PRU00221"/>
    </source>
</evidence>
<keyword evidence="5" id="KW-0539">Nucleus</keyword>
<dbReference type="GO" id="GO:0005634">
    <property type="term" value="C:nucleus"/>
    <property type="evidence" value="ECO:0007669"/>
    <property type="project" value="UniProtKB-SubCell"/>
</dbReference>
<dbReference type="PROSITE" id="PS00678">
    <property type="entry name" value="WD_REPEATS_1"/>
    <property type="match status" value="3"/>
</dbReference>